<dbReference type="AlphaFoldDB" id="A0A7S0INU0"/>
<name>A0A7S0INU0_9EUKA</name>
<dbReference type="Gene3D" id="3.40.50.1000">
    <property type="entry name" value="HAD superfamily/HAD-like"/>
    <property type="match status" value="1"/>
</dbReference>
<proteinExistence type="predicted"/>
<dbReference type="InterPro" id="IPR010036">
    <property type="entry name" value="MDP_1_eu_arc"/>
</dbReference>
<dbReference type="PANTHER" id="PTHR17901:SF14">
    <property type="entry name" value="MAGNESIUM-DEPENDENT PHOSPHATASE 1"/>
    <property type="match status" value="1"/>
</dbReference>
<dbReference type="EMBL" id="HBER01004103">
    <property type="protein sequence ID" value="CAD8526846.1"/>
    <property type="molecule type" value="Transcribed_RNA"/>
</dbReference>
<dbReference type="GO" id="GO:0003993">
    <property type="term" value="F:acid phosphatase activity"/>
    <property type="evidence" value="ECO:0007669"/>
    <property type="project" value="TreeGrafter"/>
</dbReference>
<dbReference type="Pfam" id="PF12689">
    <property type="entry name" value="Acid_PPase"/>
    <property type="match status" value="1"/>
</dbReference>
<accession>A0A7S0INU0</accession>
<sequence>MFELCAAPSKYDSSVGGVRAGDDVVRLFAGATAVLARCAAERKGTFASTAFAAASSTTEPQFARRCLQQLPVQGGGTVGELFTYTQIYPGSKGRQHFPALQRESGVPYSSMIFFDDCTYGDNCGDVARLCTGALCVRTPDGLTEERFQAALDAFALGQVGVL</sequence>
<protein>
    <submittedName>
        <fullName evidence="1">Uncharacterized protein</fullName>
    </submittedName>
</protein>
<evidence type="ECO:0000313" key="1">
    <source>
        <dbReference type="EMBL" id="CAD8526846.1"/>
    </source>
</evidence>
<gene>
    <name evidence="1" type="ORF">CLEP1334_LOCUS2093</name>
</gene>
<reference evidence="1" key="1">
    <citation type="submission" date="2021-01" db="EMBL/GenBank/DDBJ databases">
        <authorList>
            <person name="Corre E."/>
            <person name="Pelletier E."/>
            <person name="Niang G."/>
            <person name="Scheremetjew M."/>
            <person name="Finn R."/>
            <person name="Kale V."/>
            <person name="Holt S."/>
            <person name="Cochrane G."/>
            <person name="Meng A."/>
            <person name="Brown T."/>
            <person name="Cohen L."/>
        </authorList>
    </citation>
    <scope>NUCLEOTIDE SEQUENCE</scope>
    <source>
        <strain evidence="1">RCC1130</strain>
    </source>
</reference>
<organism evidence="1">
    <name type="scientific">Calcidiscus leptoporus</name>
    <dbReference type="NCBI Taxonomy" id="127549"/>
    <lineage>
        <taxon>Eukaryota</taxon>
        <taxon>Haptista</taxon>
        <taxon>Haptophyta</taxon>
        <taxon>Prymnesiophyceae</taxon>
        <taxon>Coccolithales</taxon>
        <taxon>Calcidiscaceae</taxon>
        <taxon>Calcidiscus</taxon>
    </lineage>
</organism>
<dbReference type="InterPro" id="IPR023214">
    <property type="entry name" value="HAD_sf"/>
</dbReference>
<dbReference type="PANTHER" id="PTHR17901">
    <property type="entry name" value="MAGNESIUM-DEPENDENT PHOSPHATASE 1 MDP1"/>
    <property type="match status" value="1"/>
</dbReference>